<keyword evidence="2" id="KW-1185">Reference proteome</keyword>
<name>A0ABV7Z1M4_9BACT</name>
<evidence type="ECO:0000313" key="1">
    <source>
        <dbReference type="EMBL" id="MFC3813061.1"/>
    </source>
</evidence>
<comment type="caution">
    <text evidence="1">The sequence shown here is derived from an EMBL/GenBank/DDBJ whole genome shotgun (WGS) entry which is preliminary data.</text>
</comment>
<organism evidence="1 2">
    <name type="scientific">Lacihabitans lacunae</name>
    <dbReference type="NCBI Taxonomy" id="1028214"/>
    <lineage>
        <taxon>Bacteria</taxon>
        <taxon>Pseudomonadati</taxon>
        <taxon>Bacteroidota</taxon>
        <taxon>Cytophagia</taxon>
        <taxon>Cytophagales</taxon>
        <taxon>Leadbetterellaceae</taxon>
        <taxon>Lacihabitans</taxon>
    </lineage>
</organism>
<dbReference type="Gene3D" id="3.10.450.50">
    <property type="match status" value="1"/>
</dbReference>
<sequence length="140" mass="15945">MKHLISIVLFLTFSSATYKNNNTEKLGLTEVSKIISTSFKGGNSDLLSSCLDSEIELIIDGEKIEFQKLPSNQAKNILNSFFRKNPPLSFSYVYQGNSSSELKYSIGNYRSKNSDYYVYMLIKKTKNNQYLINTLQLKKG</sequence>
<dbReference type="InterPro" id="IPR031977">
    <property type="entry name" value="DUF4783"/>
</dbReference>
<evidence type="ECO:0000313" key="2">
    <source>
        <dbReference type="Proteomes" id="UP001595616"/>
    </source>
</evidence>
<dbReference type="Proteomes" id="UP001595616">
    <property type="component" value="Unassembled WGS sequence"/>
</dbReference>
<dbReference type="Pfam" id="PF16022">
    <property type="entry name" value="DUF4783"/>
    <property type="match status" value="1"/>
</dbReference>
<proteinExistence type="predicted"/>
<dbReference type="EMBL" id="JBHRYQ010000001">
    <property type="protein sequence ID" value="MFC3813061.1"/>
    <property type="molecule type" value="Genomic_DNA"/>
</dbReference>
<accession>A0ABV7Z1M4</accession>
<dbReference type="RefSeq" id="WP_379839967.1">
    <property type="nucleotide sequence ID" value="NZ_JBHRYQ010000001.1"/>
</dbReference>
<protein>
    <submittedName>
        <fullName evidence="1">DUF4783 domain-containing protein</fullName>
    </submittedName>
</protein>
<gene>
    <name evidence="1" type="ORF">ACFOOI_20520</name>
</gene>
<reference evidence="2" key="1">
    <citation type="journal article" date="2019" name="Int. J. Syst. Evol. Microbiol.">
        <title>The Global Catalogue of Microorganisms (GCM) 10K type strain sequencing project: providing services to taxonomists for standard genome sequencing and annotation.</title>
        <authorList>
            <consortium name="The Broad Institute Genomics Platform"/>
            <consortium name="The Broad Institute Genome Sequencing Center for Infectious Disease"/>
            <person name="Wu L."/>
            <person name="Ma J."/>
        </authorList>
    </citation>
    <scope>NUCLEOTIDE SEQUENCE [LARGE SCALE GENOMIC DNA]</scope>
    <source>
        <strain evidence="2">CECT 7956</strain>
    </source>
</reference>